<dbReference type="InterPro" id="IPR034660">
    <property type="entry name" value="DinB/YfiT-like"/>
</dbReference>
<protein>
    <submittedName>
        <fullName evidence="3">Maleylpyruvate isomerase family mycothiol-dependent enzyme</fullName>
    </submittedName>
</protein>
<sequence>MPTELPLARHLEGLRSAMVAFVRYADRAGLRAPVPTCPDWTVRDLVAHQGMVHRWATALVRGERDVDPDAFEAEGRDEPDPLEWLRDGAVELAATLTRAPADAHAVVFLNDAPAPREFWARRQCHETTVHAADALSAALGRHPDPAETWIDTDLAVDGIDELLGGFLTRPRSRLRCDEDSVLVVAPDDAADWWLVELGPQPAVTTRRTGPRSDGDWVLGGSAVDLYLSLWNRTERPGLEGTWRERAAVVWP</sequence>
<feature type="domain" description="MDMPI C-terminal" evidence="1">
    <location>
        <begin position="153"/>
        <end position="246"/>
    </location>
</feature>
<evidence type="ECO:0000313" key="3">
    <source>
        <dbReference type="EMBL" id="GAA1125873.1"/>
    </source>
</evidence>
<evidence type="ECO:0000259" key="2">
    <source>
        <dbReference type="Pfam" id="PF11716"/>
    </source>
</evidence>
<comment type="caution">
    <text evidence="3">The sequence shown here is derived from an EMBL/GenBank/DDBJ whole genome shotgun (WGS) entry which is preliminary data.</text>
</comment>
<dbReference type="InterPro" id="IPR017517">
    <property type="entry name" value="Maleyloyr_isom"/>
</dbReference>
<dbReference type="InterPro" id="IPR024344">
    <property type="entry name" value="MDMPI_metal-binding"/>
</dbReference>
<organism evidence="3 4">
    <name type="scientific">Nocardioides aquiterrae</name>
    <dbReference type="NCBI Taxonomy" id="203799"/>
    <lineage>
        <taxon>Bacteria</taxon>
        <taxon>Bacillati</taxon>
        <taxon>Actinomycetota</taxon>
        <taxon>Actinomycetes</taxon>
        <taxon>Propionibacteriales</taxon>
        <taxon>Nocardioidaceae</taxon>
        <taxon>Nocardioides</taxon>
    </lineage>
</organism>
<keyword evidence="3" id="KW-0413">Isomerase</keyword>
<dbReference type="Proteomes" id="UP001499979">
    <property type="component" value="Unassembled WGS sequence"/>
</dbReference>
<feature type="domain" description="Mycothiol-dependent maleylpyruvate isomerase metal-binding" evidence="2">
    <location>
        <begin position="14"/>
        <end position="134"/>
    </location>
</feature>
<dbReference type="PANTHER" id="PTHR40758:SF1">
    <property type="entry name" value="CONSERVED PROTEIN"/>
    <property type="match status" value="1"/>
</dbReference>
<dbReference type="Pfam" id="PF11716">
    <property type="entry name" value="MDMPI_N"/>
    <property type="match status" value="1"/>
</dbReference>
<name>A0ABP4ET18_9ACTN</name>
<evidence type="ECO:0000259" key="1">
    <source>
        <dbReference type="Pfam" id="PF07398"/>
    </source>
</evidence>
<dbReference type="InterPro" id="IPR010872">
    <property type="entry name" value="MDMPI_C-term_domain"/>
</dbReference>
<dbReference type="PANTHER" id="PTHR40758">
    <property type="entry name" value="CONSERVED PROTEIN"/>
    <property type="match status" value="1"/>
</dbReference>
<dbReference type="SUPFAM" id="SSF109854">
    <property type="entry name" value="DinB/YfiT-like putative metalloenzymes"/>
    <property type="match status" value="1"/>
</dbReference>
<dbReference type="GO" id="GO:0016853">
    <property type="term" value="F:isomerase activity"/>
    <property type="evidence" value="ECO:0007669"/>
    <property type="project" value="UniProtKB-KW"/>
</dbReference>
<keyword evidence="4" id="KW-1185">Reference proteome</keyword>
<dbReference type="RefSeq" id="WP_343904830.1">
    <property type="nucleotide sequence ID" value="NZ_BAAAJE010000001.1"/>
</dbReference>
<accession>A0ABP4ET18</accession>
<proteinExistence type="predicted"/>
<dbReference type="Pfam" id="PF07398">
    <property type="entry name" value="MDMPI_C"/>
    <property type="match status" value="1"/>
</dbReference>
<dbReference type="NCBIfam" id="TIGR03083">
    <property type="entry name" value="maleylpyruvate isomerase family mycothiol-dependent enzyme"/>
    <property type="match status" value="1"/>
</dbReference>
<gene>
    <name evidence="3" type="ORF">GCM10009606_01950</name>
</gene>
<dbReference type="EMBL" id="BAAAJE010000001">
    <property type="protein sequence ID" value="GAA1125873.1"/>
    <property type="molecule type" value="Genomic_DNA"/>
</dbReference>
<reference evidence="4" key="1">
    <citation type="journal article" date="2019" name="Int. J. Syst. Evol. Microbiol.">
        <title>The Global Catalogue of Microorganisms (GCM) 10K type strain sequencing project: providing services to taxonomists for standard genome sequencing and annotation.</title>
        <authorList>
            <consortium name="The Broad Institute Genomics Platform"/>
            <consortium name="The Broad Institute Genome Sequencing Center for Infectious Disease"/>
            <person name="Wu L."/>
            <person name="Ma J."/>
        </authorList>
    </citation>
    <scope>NUCLEOTIDE SEQUENCE [LARGE SCALE GENOMIC DNA]</scope>
    <source>
        <strain evidence="4">JCM 11813</strain>
    </source>
</reference>
<evidence type="ECO:0000313" key="4">
    <source>
        <dbReference type="Proteomes" id="UP001499979"/>
    </source>
</evidence>